<proteinExistence type="predicted"/>
<protein>
    <submittedName>
        <fullName evidence="2">Uncharacterized protein</fullName>
    </submittedName>
</protein>
<keyword evidence="3" id="KW-1185">Reference proteome</keyword>
<reference evidence="2 3" key="1">
    <citation type="submission" date="2023-10" db="EMBL/GenBank/DDBJ databases">
        <authorList>
            <person name="Maclean D."/>
            <person name="Macfadyen A."/>
        </authorList>
    </citation>
    <scope>NUCLEOTIDE SEQUENCE [LARGE SCALE GENOMIC DNA]</scope>
</reference>
<evidence type="ECO:0000313" key="3">
    <source>
        <dbReference type="Proteomes" id="UP001314263"/>
    </source>
</evidence>
<comment type="caution">
    <text evidence="2">The sequence shown here is derived from an EMBL/GenBank/DDBJ whole genome shotgun (WGS) entry which is preliminary data.</text>
</comment>
<name>A0AAV1I9H3_9CHLO</name>
<feature type="compositionally biased region" description="Basic and acidic residues" evidence="1">
    <location>
        <begin position="37"/>
        <end position="50"/>
    </location>
</feature>
<feature type="region of interest" description="Disordered" evidence="1">
    <location>
        <begin position="120"/>
        <end position="142"/>
    </location>
</feature>
<organism evidence="2 3">
    <name type="scientific">Coccomyxa viridis</name>
    <dbReference type="NCBI Taxonomy" id="1274662"/>
    <lineage>
        <taxon>Eukaryota</taxon>
        <taxon>Viridiplantae</taxon>
        <taxon>Chlorophyta</taxon>
        <taxon>core chlorophytes</taxon>
        <taxon>Trebouxiophyceae</taxon>
        <taxon>Trebouxiophyceae incertae sedis</taxon>
        <taxon>Coccomyxaceae</taxon>
        <taxon>Coccomyxa</taxon>
    </lineage>
</organism>
<feature type="region of interest" description="Disordered" evidence="1">
    <location>
        <begin position="1"/>
        <end position="54"/>
    </location>
</feature>
<accession>A0AAV1I9H3</accession>
<dbReference type="AlphaFoldDB" id="A0AAV1I9H3"/>
<sequence>MGQDRSPAVEAEAGMAAGKWKGSKRYLESGSAVQTTDQKHDSMAEGRKQPESSIEYHAVPKDVDFQKCPDVGFQNNDESRPYSHSLRMHLQTEGRCLVCWGTSHGIADCPHRSEKLKEAMEVKRQNRGSRRGNRAFRGWRGK</sequence>
<dbReference type="Proteomes" id="UP001314263">
    <property type="component" value="Unassembled WGS sequence"/>
</dbReference>
<feature type="compositionally biased region" description="Basic residues" evidence="1">
    <location>
        <begin position="125"/>
        <end position="142"/>
    </location>
</feature>
<gene>
    <name evidence="2" type="ORF">CVIRNUC_007063</name>
</gene>
<dbReference type="EMBL" id="CAUYUE010000009">
    <property type="protein sequence ID" value="CAK0783863.1"/>
    <property type="molecule type" value="Genomic_DNA"/>
</dbReference>
<evidence type="ECO:0000256" key="1">
    <source>
        <dbReference type="SAM" id="MobiDB-lite"/>
    </source>
</evidence>
<evidence type="ECO:0000313" key="2">
    <source>
        <dbReference type="EMBL" id="CAK0783863.1"/>
    </source>
</evidence>